<dbReference type="RefSeq" id="WP_145184626.1">
    <property type="nucleotide sequence ID" value="NZ_CP036290.1"/>
</dbReference>
<accession>A0A518CXL3</accession>
<name>A0A518CXL3_9BACT</name>
<evidence type="ECO:0000313" key="2">
    <source>
        <dbReference type="Proteomes" id="UP000319342"/>
    </source>
</evidence>
<proteinExistence type="predicted"/>
<evidence type="ECO:0000313" key="1">
    <source>
        <dbReference type="EMBL" id="QDU83960.1"/>
    </source>
</evidence>
<organism evidence="1 2">
    <name type="scientific">Rohdeia mirabilis</name>
    <dbReference type="NCBI Taxonomy" id="2528008"/>
    <lineage>
        <taxon>Bacteria</taxon>
        <taxon>Pseudomonadati</taxon>
        <taxon>Planctomycetota</taxon>
        <taxon>Planctomycetia</taxon>
        <taxon>Planctomycetia incertae sedis</taxon>
        <taxon>Rohdeia</taxon>
    </lineage>
</organism>
<reference evidence="1 2" key="1">
    <citation type="submission" date="2019-02" db="EMBL/GenBank/DDBJ databases">
        <title>Deep-cultivation of Planctomycetes and their phenomic and genomic characterization uncovers novel biology.</title>
        <authorList>
            <person name="Wiegand S."/>
            <person name="Jogler M."/>
            <person name="Boedeker C."/>
            <person name="Pinto D."/>
            <person name="Vollmers J."/>
            <person name="Rivas-Marin E."/>
            <person name="Kohn T."/>
            <person name="Peeters S.H."/>
            <person name="Heuer A."/>
            <person name="Rast P."/>
            <person name="Oberbeckmann S."/>
            <person name="Bunk B."/>
            <person name="Jeske O."/>
            <person name="Meyerdierks A."/>
            <person name="Storesund J.E."/>
            <person name="Kallscheuer N."/>
            <person name="Luecker S."/>
            <person name="Lage O.M."/>
            <person name="Pohl T."/>
            <person name="Merkel B.J."/>
            <person name="Hornburger P."/>
            <person name="Mueller R.-W."/>
            <person name="Bruemmer F."/>
            <person name="Labrenz M."/>
            <person name="Spormann A.M."/>
            <person name="Op den Camp H."/>
            <person name="Overmann J."/>
            <person name="Amann R."/>
            <person name="Jetten M.S.M."/>
            <person name="Mascher T."/>
            <person name="Medema M.H."/>
            <person name="Devos D.P."/>
            <person name="Kaster A.-K."/>
            <person name="Ovreas L."/>
            <person name="Rohde M."/>
            <person name="Galperin M.Y."/>
            <person name="Jogler C."/>
        </authorList>
    </citation>
    <scope>NUCLEOTIDE SEQUENCE [LARGE SCALE GENOMIC DNA]</scope>
    <source>
        <strain evidence="1 2">Pla163</strain>
    </source>
</reference>
<keyword evidence="2" id="KW-1185">Reference proteome</keyword>
<protein>
    <recommendedName>
        <fullName evidence="3">Chaperone modulatory protein CbpM</fullName>
    </recommendedName>
</protein>
<evidence type="ECO:0008006" key="3">
    <source>
        <dbReference type="Google" id="ProtNLM"/>
    </source>
</evidence>
<dbReference type="Proteomes" id="UP000319342">
    <property type="component" value="Chromosome"/>
</dbReference>
<dbReference type="OrthoDB" id="9965227at2"/>
<dbReference type="Pfam" id="PF13591">
    <property type="entry name" value="MerR_2"/>
    <property type="match status" value="1"/>
</dbReference>
<dbReference type="Gene3D" id="1.10.1660.10">
    <property type="match status" value="1"/>
</dbReference>
<gene>
    <name evidence="1" type="ORF">Pla163_10610</name>
</gene>
<sequence>MRDAPLRIDGELYLRLETVAEIYRVRVAWLHEVCDHGLLGDVEHEGASICVAAVQLDRVATIVRLHHALGLELAAIVLALDED</sequence>
<dbReference type="EMBL" id="CP036290">
    <property type="protein sequence ID" value="QDU83960.1"/>
    <property type="molecule type" value="Genomic_DNA"/>
</dbReference>
<dbReference type="AlphaFoldDB" id="A0A518CXL3"/>